<dbReference type="GO" id="GO:0005886">
    <property type="term" value="C:plasma membrane"/>
    <property type="evidence" value="ECO:0007669"/>
    <property type="project" value="TreeGrafter"/>
</dbReference>
<feature type="transmembrane region" description="Helical" evidence="7">
    <location>
        <begin position="72"/>
        <end position="92"/>
    </location>
</feature>
<dbReference type="AlphaFoldDB" id="A0AAX4JT95"/>
<reference evidence="8 9" key="1">
    <citation type="submission" date="2024-01" db="EMBL/GenBank/DDBJ databases">
        <title>Comparative genomics of Cryptococcus and Kwoniella reveals pathogenesis evolution and contrasting modes of karyotype evolution via chromosome fusion or intercentromeric recombination.</title>
        <authorList>
            <person name="Coelho M.A."/>
            <person name="David-Palma M."/>
            <person name="Shea T."/>
            <person name="Bowers K."/>
            <person name="McGinley-Smith S."/>
            <person name="Mohammad A.W."/>
            <person name="Gnirke A."/>
            <person name="Yurkov A.M."/>
            <person name="Nowrousian M."/>
            <person name="Sun S."/>
            <person name="Cuomo C.A."/>
            <person name="Heitman J."/>
        </authorList>
    </citation>
    <scope>NUCLEOTIDE SEQUENCE [LARGE SCALE GENOMIC DNA]</scope>
    <source>
        <strain evidence="8 9">CBS 6074</strain>
    </source>
</reference>
<dbReference type="FunFam" id="1.10.4160.10:FF:000001">
    <property type="entry name" value="Uracil permease, putative"/>
    <property type="match status" value="1"/>
</dbReference>
<name>A0AAX4JT95_9TREE</name>
<dbReference type="Pfam" id="PF02133">
    <property type="entry name" value="Transp_cyt_pur"/>
    <property type="match status" value="1"/>
</dbReference>
<evidence type="ECO:0000256" key="1">
    <source>
        <dbReference type="ARBA" id="ARBA00004141"/>
    </source>
</evidence>
<evidence type="ECO:0000256" key="7">
    <source>
        <dbReference type="SAM" id="Phobius"/>
    </source>
</evidence>
<evidence type="ECO:0000256" key="2">
    <source>
        <dbReference type="ARBA" id="ARBA00008974"/>
    </source>
</evidence>
<feature type="transmembrane region" description="Helical" evidence="7">
    <location>
        <begin position="129"/>
        <end position="151"/>
    </location>
</feature>
<feature type="transmembrane region" description="Helical" evidence="7">
    <location>
        <begin position="434"/>
        <end position="457"/>
    </location>
</feature>
<evidence type="ECO:0000256" key="5">
    <source>
        <dbReference type="ARBA" id="ARBA00023136"/>
    </source>
</evidence>
<evidence type="ECO:0000256" key="6">
    <source>
        <dbReference type="SAM" id="MobiDB-lite"/>
    </source>
</evidence>
<keyword evidence="4 7" id="KW-1133">Transmembrane helix</keyword>
<feature type="transmembrane region" description="Helical" evidence="7">
    <location>
        <begin position="477"/>
        <end position="499"/>
    </location>
</feature>
<feature type="transmembrane region" description="Helical" evidence="7">
    <location>
        <begin position="171"/>
        <end position="190"/>
    </location>
</feature>
<keyword evidence="9" id="KW-1185">Reference proteome</keyword>
<dbReference type="NCBIfam" id="TIGR00800">
    <property type="entry name" value="ncs1"/>
    <property type="match status" value="1"/>
</dbReference>
<dbReference type="PANTHER" id="PTHR30618:SF2">
    <property type="entry name" value="ALLANTOIN PERMEASE-RELATED"/>
    <property type="match status" value="1"/>
</dbReference>
<organism evidence="8 9">
    <name type="scientific">Kwoniella dendrophila CBS 6074</name>
    <dbReference type="NCBI Taxonomy" id="1295534"/>
    <lineage>
        <taxon>Eukaryota</taxon>
        <taxon>Fungi</taxon>
        <taxon>Dikarya</taxon>
        <taxon>Basidiomycota</taxon>
        <taxon>Agaricomycotina</taxon>
        <taxon>Tremellomycetes</taxon>
        <taxon>Tremellales</taxon>
        <taxon>Cryptococcaceae</taxon>
        <taxon>Kwoniella</taxon>
    </lineage>
</organism>
<feature type="transmembrane region" description="Helical" evidence="7">
    <location>
        <begin position="391"/>
        <end position="414"/>
    </location>
</feature>
<keyword evidence="5 7" id="KW-0472">Membrane</keyword>
<dbReference type="InterPro" id="IPR012681">
    <property type="entry name" value="NCS1"/>
</dbReference>
<evidence type="ECO:0000313" key="8">
    <source>
        <dbReference type="EMBL" id="WWC88631.1"/>
    </source>
</evidence>
<accession>A0AAX4JT95</accession>
<dbReference type="RefSeq" id="XP_066075394.1">
    <property type="nucleotide sequence ID" value="XM_066219297.1"/>
</dbReference>
<feature type="transmembrane region" description="Helical" evidence="7">
    <location>
        <begin position="327"/>
        <end position="346"/>
    </location>
</feature>
<feature type="transmembrane region" description="Helical" evidence="7">
    <location>
        <begin position="98"/>
        <end position="122"/>
    </location>
</feature>
<evidence type="ECO:0000256" key="3">
    <source>
        <dbReference type="ARBA" id="ARBA00022692"/>
    </source>
</evidence>
<dbReference type="InterPro" id="IPR001248">
    <property type="entry name" value="Pur-cyt_permease"/>
</dbReference>
<feature type="region of interest" description="Disordered" evidence="6">
    <location>
        <begin position="536"/>
        <end position="575"/>
    </location>
</feature>
<feature type="transmembrane region" description="Helical" evidence="7">
    <location>
        <begin position="237"/>
        <end position="256"/>
    </location>
</feature>
<dbReference type="GO" id="GO:0015205">
    <property type="term" value="F:nucleobase transmembrane transporter activity"/>
    <property type="evidence" value="ECO:0007669"/>
    <property type="project" value="TreeGrafter"/>
</dbReference>
<dbReference type="PANTHER" id="PTHR30618">
    <property type="entry name" value="NCS1 FAMILY PURINE/PYRIMIDINE TRANSPORTER"/>
    <property type="match status" value="1"/>
</dbReference>
<dbReference type="Proteomes" id="UP001355207">
    <property type="component" value="Chromosome 4"/>
</dbReference>
<gene>
    <name evidence="8" type="ORF">L201_003544</name>
</gene>
<keyword evidence="3 7" id="KW-0812">Transmembrane</keyword>
<comment type="similarity">
    <text evidence="2">Belongs to the purine-cytosine permease (2.A.39) family.</text>
</comment>
<evidence type="ECO:0000256" key="4">
    <source>
        <dbReference type="ARBA" id="ARBA00022989"/>
    </source>
</evidence>
<dbReference type="CDD" id="cd11482">
    <property type="entry name" value="SLC-NCS1sbd_NRT1-like"/>
    <property type="match status" value="1"/>
</dbReference>
<dbReference type="Gene3D" id="1.10.4160.10">
    <property type="entry name" value="Hydantoin permease"/>
    <property type="match status" value="1"/>
</dbReference>
<dbReference type="GeneID" id="91094214"/>
<feature type="compositionally biased region" description="Basic and acidic residues" evidence="6">
    <location>
        <begin position="550"/>
        <end position="575"/>
    </location>
</feature>
<comment type="subcellular location">
    <subcellularLocation>
        <location evidence="1">Membrane</location>
        <topology evidence="1">Multi-pass membrane protein</topology>
    </subcellularLocation>
</comment>
<sequence length="575" mass="63593">MRARQILKKLESNHVEGLSQKEIFLATEDLLPVTDEKKTWTAWNFVGFWIADSFNLNTFTIAASMISAGLNWWQAFLCVIIGYTLVGPLLVLNARPGAVHGIVFPAVCRTTFGIFGSLWPVFNRACMACIWWGVQAWLGGECVYVLLRAIFPSFARIKNTMPASSETTTAVVIGFVIYWLLSLPTIWVPIHKLRWLFTIKAIIGPIVGFTLFGWSLHRAGGVGPVFSQPATLSGSKLGWQMLISISSCFNNMFTLVTNAPDFASRAKTPSAAVWPQIIALPLGFTITSFLGIVICSASQVQFGAPIWDVVKIMDSMLDGASSSTRAGLVFIAAGFIYVQLLLNVAANSISAGCDLTALFPRYLSIRRGGYVAALVGICMNPWLLYKSTATFGSYLGAYGVLLSCIAGPMIVQYWITSKGHMRINDLYTANKEGWYYYTAGINWRAYAAYFAGFAVNAPGFINTLKPTIEISEGAKRIYYLSWLTGTGISGLVYYILCLISPPPSMNKHFKEIDESYGEPRIDQIKRNLTQNDEHVFASTSPEVEYGSSKEGQEDREQDSKYIDTKERERVTVLEA</sequence>
<evidence type="ECO:0000313" key="9">
    <source>
        <dbReference type="Proteomes" id="UP001355207"/>
    </source>
</evidence>
<protein>
    <recommendedName>
        <fullName evidence="10">Uracil permease</fullName>
    </recommendedName>
</protein>
<dbReference type="EMBL" id="CP144101">
    <property type="protein sequence ID" value="WWC88631.1"/>
    <property type="molecule type" value="Genomic_DNA"/>
</dbReference>
<evidence type="ECO:0008006" key="10">
    <source>
        <dbReference type="Google" id="ProtNLM"/>
    </source>
</evidence>
<dbReference type="InterPro" id="IPR045225">
    <property type="entry name" value="Uracil/uridine/allantoin_perm"/>
</dbReference>
<feature type="transmembrane region" description="Helical" evidence="7">
    <location>
        <begin position="197"/>
        <end position="217"/>
    </location>
</feature>
<feature type="transmembrane region" description="Helical" evidence="7">
    <location>
        <begin position="277"/>
        <end position="307"/>
    </location>
</feature>
<proteinExistence type="inferred from homology"/>
<feature type="transmembrane region" description="Helical" evidence="7">
    <location>
        <begin position="367"/>
        <end position="385"/>
    </location>
</feature>